<evidence type="ECO:0000313" key="3">
    <source>
        <dbReference type="Proteomes" id="UP001054857"/>
    </source>
</evidence>
<proteinExistence type="predicted"/>
<evidence type="ECO:0000256" key="1">
    <source>
        <dbReference type="SAM" id="MobiDB-lite"/>
    </source>
</evidence>
<feature type="region of interest" description="Disordered" evidence="1">
    <location>
        <begin position="96"/>
        <end position="150"/>
    </location>
</feature>
<feature type="non-terminal residue" evidence="2">
    <location>
        <position position="1"/>
    </location>
</feature>
<protein>
    <submittedName>
        <fullName evidence="2">Uncharacterized protein</fullName>
    </submittedName>
</protein>
<sequence>MAKELVPTAEQAATLLRSSLALFEREPARYALRPGVAAVLRDMLAACSGGGEAEERAVREYDDRVAYREGEALYVLALQRSGCQRVLEGMSYKALPATPAAGAGSSSCSRSKEGTEGRGSGAPPAAPPSAAAAAAEPRLHAAAGPAEGGP</sequence>
<feature type="compositionally biased region" description="Low complexity" evidence="1">
    <location>
        <begin position="96"/>
        <end position="109"/>
    </location>
</feature>
<reference evidence="2 3" key="1">
    <citation type="journal article" date="2021" name="Sci. Rep.">
        <title>Genome sequencing of the multicellular alga Astrephomene provides insights into convergent evolution of germ-soma differentiation.</title>
        <authorList>
            <person name="Yamashita S."/>
            <person name="Yamamoto K."/>
            <person name="Matsuzaki R."/>
            <person name="Suzuki S."/>
            <person name="Yamaguchi H."/>
            <person name="Hirooka S."/>
            <person name="Minakuchi Y."/>
            <person name="Miyagishima S."/>
            <person name="Kawachi M."/>
            <person name="Toyoda A."/>
            <person name="Nozaki H."/>
        </authorList>
    </citation>
    <scope>NUCLEOTIDE SEQUENCE [LARGE SCALE GENOMIC DNA]</scope>
    <source>
        <strain evidence="2 3">NIES-4017</strain>
    </source>
</reference>
<organism evidence="2 3">
    <name type="scientific">Astrephomene gubernaculifera</name>
    <dbReference type="NCBI Taxonomy" id="47775"/>
    <lineage>
        <taxon>Eukaryota</taxon>
        <taxon>Viridiplantae</taxon>
        <taxon>Chlorophyta</taxon>
        <taxon>core chlorophytes</taxon>
        <taxon>Chlorophyceae</taxon>
        <taxon>CS clade</taxon>
        <taxon>Chlamydomonadales</taxon>
        <taxon>Astrephomenaceae</taxon>
        <taxon>Astrephomene</taxon>
    </lineage>
</organism>
<dbReference type="AlphaFoldDB" id="A0AAD3HP92"/>
<accession>A0AAD3HP92</accession>
<dbReference type="Proteomes" id="UP001054857">
    <property type="component" value="Unassembled WGS sequence"/>
</dbReference>
<name>A0AAD3HP92_9CHLO</name>
<comment type="caution">
    <text evidence="2">The sequence shown here is derived from an EMBL/GenBank/DDBJ whole genome shotgun (WGS) entry which is preliminary data.</text>
</comment>
<feature type="compositionally biased region" description="Low complexity" evidence="1">
    <location>
        <begin position="128"/>
        <end position="150"/>
    </location>
</feature>
<dbReference type="EMBL" id="BMAR01000020">
    <property type="protein sequence ID" value="GFR47901.1"/>
    <property type="molecule type" value="Genomic_DNA"/>
</dbReference>
<gene>
    <name evidence="2" type="ORF">Agub_g9648</name>
</gene>
<keyword evidence="3" id="KW-1185">Reference proteome</keyword>
<evidence type="ECO:0000313" key="2">
    <source>
        <dbReference type="EMBL" id="GFR47901.1"/>
    </source>
</evidence>